<feature type="region of interest" description="Disordered" evidence="1">
    <location>
        <begin position="439"/>
        <end position="458"/>
    </location>
</feature>
<feature type="chain" id="PRO_5045490203" evidence="2">
    <location>
        <begin position="35"/>
        <end position="458"/>
    </location>
</feature>
<protein>
    <submittedName>
        <fullName evidence="3">Uncharacterized protein</fullName>
    </submittedName>
</protein>
<keyword evidence="2" id="KW-0732">Signal</keyword>
<proteinExistence type="predicted"/>
<comment type="caution">
    <text evidence="3">The sequence shown here is derived from an EMBL/GenBank/DDBJ whole genome shotgun (WGS) entry which is preliminary data.</text>
</comment>
<accession>A0ABU5E3V3</accession>
<sequence>MTRTLAVPAYRPHQLLAATALALMALAWPHLAWAEDLSPDEKKLVCADRPTCQVTQVTPAGKGAKGERLRIADLVFGLADLPNYFPEEGCRSTEEALENMDKVDGGREIWLLADGAPPVKLLPLCNDGYGSAQTGYDEIEVGDNRLTHTQSGGSAWRWDTATTFQLSPLALIGESDCSYHNAAPETGELTVVDRRKLEARAFAPAPRKDWSDAEIGCPVATTDFAKPLDPQPEPGVVAAYAVPMPFDVDPSPLPAGTTLGTCGLSVKSDGSKGFLVYGKPAAAGDAAEMRVIAETGKSLLIQVYDPLAAQAVAGASWISRPHVEIWTAAEGEQPEGDTEQGPVKQYFQLGIGLDGSVNVGARKPAALPKVTSWPGKDEAGRDVTVLRVTWDDEAALIYGVGVVYSQAEGGKQARLAATAPIKKNKPLFLPGIWHNSQDESGAPGGMCEFSGESHQLDL</sequence>
<evidence type="ECO:0000256" key="2">
    <source>
        <dbReference type="SAM" id="SignalP"/>
    </source>
</evidence>
<dbReference type="Proteomes" id="UP001271769">
    <property type="component" value="Unassembled WGS sequence"/>
</dbReference>
<reference evidence="3 4" key="1">
    <citation type="journal article" date="2013" name="Antonie Van Leeuwenhoek">
        <title>Dongia rigui sp. nov., isolated from freshwater of a large wetland in Korea.</title>
        <authorList>
            <person name="Baik K.S."/>
            <person name="Hwang Y.M."/>
            <person name="Choi J.S."/>
            <person name="Kwon J."/>
            <person name="Seong C.N."/>
        </authorList>
    </citation>
    <scope>NUCLEOTIDE SEQUENCE [LARGE SCALE GENOMIC DNA]</scope>
    <source>
        <strain evidence="3 4">04SU4-P</strain>
    </source>
</reference>
<evidence type="ECO:0000313" key="3">
    <source>
        <dbReference type="EMBL" id="MDY0873496.1"/>
    </source>
</evidence>
<organism evidence="3 4">
    <name type="scientific">Dongia rigui</name>
    <dbReference type="NCBI Taxonomy" id="940149"/>
    <lineage>
        <taxon>Bacteria</taxon>
        <taxon>Pseudomonadati</taxon>
        <taxon>Pseudomonadota</taxon>
        <taxon>Alphaproteobacteria</taxon>
        <taxon>Rhodospirillales</taxon>
        <taxon>Dongiaceae</taxon>
        <taxon>Dongia</taxon>
    </lineage>
</organism>
<keyword evidence="4" id="KW-1185">Reference proteome</keyword>
<feature type="signal peptide" evidence="2">
    <location>
        <begin position="1"/>
        <end position="34"/>
    </location>
</feature>
<evidence type="ECO:0000256" key="1">
    <source>
        <dbReference type="SAM" id="MobiDB-lite"/>
    </source>
</evidence>
<dbReference type="RefSeq" id="WP_320501970.1">
    <property type="nucleotide sequence ID" value="NZ_JAXCLX010000003.1"/>
</dbReference>
<evidence type="ECO:0000313" key="4">
    <source>
        <dbReference type="Proteomes" id="UP001271769"/>
    </source>
</evidence>
<name>A0ABU5E3V3_9PROT</name>
<gene>
    <name evidence="3" type="ORF">SMD31_16270</name>
</gene>
<dbReference type="EMBL" id="JAXCLX010000003">
    <property type="protein sequence ID" value="MDY0873496.1"/>
    <property type="molecule type" value="Genomic_DNA"/>
</dbReference>